<dbReference type="AlphaFoldDB" id="A0A0R1U2X6"/>
<dbReference type="RefSeq" id="WP_019205599.1">
    <property type="nucleotide sequence ID" value="NZ_AZFK01000088.1"/>
</dbReference>
<reference evidence="7 8" key="1">
    <citation type="journal article" date="2015" name="Genome Announc.">
        <title>Expanding the biotechnology potential of lactobacilli through comparative genomics of 213 strains and associated genera.</title>
        <authorList>
            <person name="Sun Z."/>
            <person name="Harris H.M."/>
            <person name="McCann A."/>
            <person name="Guo C."/>
            <person name="Argimon S."/>
            <person name="Zhang W."/>
            <person name="Yang X."/>
            <person name="Jeffery I.B."/>
            <person name="Cooney J.C."/>
            <person name="Kagawa T.F."/>
            <person name="Liu W."/>
            <person name="Song Y."/>
            <person name="Salvetti E."/>
            <person name="Wrobel A."/>
            <person name="Rasinkangas P."/>
            <person name="Parkhill J."/>
            <person name="Rea M.C."/>
            <person name="O'Sullivan O."/>
            <person name="Ritari J."/>
            <person name="Douillard F.P."/>
            <person name="Paul Ross R."/>
            <person name="Yang R."/>
            <person name="Briner A.E."/>
            <person name="Felis G.E."/>
            <person name="de Vos W.M."/>
            <person name="Barrangou R."/>
            <person name="Klaenhammer T.R."/>
            <person name="Caufield P.W."/>
            <person name="Cui Y."/>
            <person name="Zhang H."/>
            <person name="O'Toole P.W."/>
        </authorList>
    </citation>
    <scope>NUCLEOTIDE SEQUENCE [LARGE SCALE GENOMIC DNA]</scope>
    <source>
        <strain evidence="7 8">DSM 15946</strain>
    </source>
</reference>
<feature type="domain" description="ABC transporter" evidence="6">
    <location>
        <begin position="4"/>
        <end position="243"/>
    </location>
</feature>
<dbReference type="PROSITE" id="PS50893">
    <property type="entry name" value="ABC_TRANSPORTER_2"/>
    <property type="match status" value="1"/>
</dbReference>
<comment type="caution">
    <text evidence="7">The sequence shown here is derived from an EMBL/GenBank/DDBJ whole genome shotgun (WGS) entry which is preliminary data.</text>
</comment>
<evidence type="ECO:0000256" key="5">
    <source>
        <dbReference type="ARBA" id="ARBA00022970"/>
    </source>
</evidence>
<keyword evidence="2" id="KW-0813">Transport</keyword>
<dbReference type="InterPro" id="IPR017911">
    <property type="entry name" value="MacB-like_ATP-bd"/>
</dbReference>
<accession>A0A0R1U2X6</accession>
<dbReference type="SUPFAM" id="SSF52540">
    <property type="entry name" value="P-loop containing nucleoside triphosphate hydrolases"/>
    <property type="match status" value="1"/>
</dbReference>
<dbReference type="GO" id="GO:0016887">
    <property type="term" value="F:ATP hydrolysis activity"/>
    <property type="evidence" value="ECO:0007669"/>
    <property type="project" value="InterPro"/>
</dbReference>
<dbReference type="EMBL" id="AZFK01000088">
    <property type="protein sequence ID" value="KRL87657.1"/>
    <property type="molecule type" value="Genomic_DNA"/>
</dbReference>
<dbReference type="FunFam" id="3.40.50.300:FF:000032">
    <property type="entry name" value="Export ABC transporter ATP-binding protein"/>
    <property type="match status" value="1"/>
</dbReference>
<gene>
    <name evidence="7" type="ORF">FC43_GL000972</name>
</gene>
<evidence type="ECO:0000313" key="8">
    <source>
        <dbReference type="Proteomes" id="UP000050816"/>
    </source>
</evidence>
<dbReference type="InterPro" id="IPR003439">
    <property type="entry name" value="ABC_transporter-like_ATP-bd"/>
</dbReference>
<name>A0A0R1U2X6_9LACO</name>
<sequence>MTLLTLEHVARTFGANTAHPVHALRDVSFTVDAGEFVAIMGESGAGKSTLLNLLATLDQATAGQLRLQNQDLAQLSAEQAAKFRRDHLGFVFQSFNLLDSLTNRDNIFLPLVLKRTPLATMQARLAPLAEQLGLQELLDRYPQEISGGQKQRVAIARALITQPALLLADEPTGALDSNTSQQILAIFNQVNAQGQTILMVTHSAVAASYAQRVLFVKDGRIYHELFRKEQSSAAMQSQINNAMLTLSKGGVANDD</sequence>
<dbReference type="GO" id="GO:0098796">
    <property type="term" value="C:membrane protein complex"/>
    <property type="evidence" value="ECO:0007669"/>
    <property type="project" value="UniProtKB-ARBA"/>
</dbReference>
<dbReference type="PANTHER" id="PTHR42798:SF7">
    <property type="entry name" value="ALPHA-D-RIBOSE 1-METHYLPHOSPHONATE 5-TRIPHOSPHATE SYNTHASE SUBUNIT PHNL"/>
    <property type="match status" value="1"/>
</dbReference>
<dbReference type="InterPro" id="IPR017871">
    <property type="entry name" value="ABC_transporter-like_CS"/>
</dbReference>
<dbReference type="GO" id="GO:0022857">
    <property type="term" value="F:transmembrane transporter activity"/>
    <property type="evidence" value="ECO:0007669"/>
    <property type="project" value="UniProtKB-ARBA"/>
</dbReference>
<dbReference type="Pfam" id="PF00005">
    <property type="entry name" value="ABC_tran"/>
    <property type="match status" value="1"/>
</dbReference>
<dbReference type="PANTHER" id="PTHR42798">
    <property type="entry name" value="LIPOPROTEIN-RELEASING SYSTEM ATP-BINDING PROTEIN LOLD"/>
    <property type="match status" value="1"/>
</dbReference>
<dbReference type="SMART" id="SM00382">
    <property type="entry name" value="AAA"/>
    <property type="match status" value="1"/>
</dbReference>
<dbReference type="GO" id="GO:0005524">
    <property type="term" value="F:ATP binding"/>
    <property type="evidence" value="ECO:0007669"/>
    <property type="project" value="UniProtKB-KW"/>
</dbReference>
<proteinExistence type="inferred from homology"/>
<keyword evidence="3" id="KW-0547">Nucleotide-binding</keyword>
<dbReference type="GeneID" id="82933369"/>
<dbReference type="GO" id="GO:0006865">
    <property type="term" value="P:amino acid transport"/>
    <property type="evidence" value="ECO:0007669"/>
    <property type="project" value="UniProtKB-KW"/>
</dbReference>
<dbReference type="PATRIC" id="fig|1423760.3.peg.1004"/>
<dbReference type="PROSITE" id="PS00211">
    <property type="entry name" value="ABC_TRANSPORTER_1"/>
    <property type="match status" value="1"/>
</dbReference>
<keyword evidence="4" id="KW-0067">ATP-binding</keyword>
<keyword evidence="5" id="KW-0029">Amino-acid transport</keyword>
<evidence type="ECO:0000259" key="6">
    <source>
        <dbReference type="PROSITE" id="PS50893"/>
    </source>
</evidence>
<evidence type="ECO:0000256" key="2">
    <source>
        <dbReference type="ARBA" id="ARBA00022448"/>
    </source>
</evidence>
<evidence type="ECO:0000256" key="1">
    <source>
        <dbReference type="ARBA" id="ARBA00005417"/>
    </source>
</evidence>
<comment type="similarity">
    <text evidence="1">Belongs to the ABC transporter superfamily.</text>
</comment>
<organism evidence="7 8">
    <name type="scientific">Limosilactobacillus ingluviei DSM 15946</name>
    <dbReference type="NCBI Taxonomy" id="1423760"/>
    <lineage>
        <taxon>Bacteria</taxon>
        <taxon>Bacillati</taxon>
        <taxon>Bacillota</taxon>
        <taxon>Bacilli</taxon>
        <taxon>Lactobacillales</taxon>
        <taxon>Lactobacillaceae</taxon>
        <taxon>Limosilactobacillus</taxon>
    </lineage>
</organism>
<evidence type="ECO:0000256" key="4">
    <source>
        <dbReference type="ARBA" id="ARBA00022840"/>
    </source>
</evidence>
<protein>
    <submittedName>
        <fullName evidence="7">ABC superfamily ATP binding cassette transporter, ABC protein</fullName>
    </submittedName>
</protein>
<dbReference type="Proteomes" id="UP000050816">
    <property type="component" value="Unassembled WGS sequence"/>
</dbReference>
<evidence type="ECO:0000313" key="7">
    <source>
        <dbReference type="EMBL" id="KRL87657.1"/>
    </source>
</evidence>
<dbReference type="CDD" id="cd03255">
    <property type="entry name" value="ABC_MJ0796_LolCDE_FtsE"/>
    <property type="match status" value="1"/>
</dbReference>
<dbReference type="Gene3D" id="3.40.50.300">
    <property type="entry name" value="P-loop containing nucleotide triphosphate hydrolases"/>
    <property type="match status" value="1"/>
</dbReference>
<evidence type="ECO:0000256" key="3">
    <source>
        <dbReference type="ARBA" id="ARBA00022741"/>
    </source>
</evidence>
<dbReference type="InterPro" id="IPR003593">
    <property type="entry name" value="AAA+_ATPase"/>
</dbReference>
<dbReference type="InterPro" id="IPR027417">
    <property type="entry name" value="P-loop_NTPase"/>
</dbReference>